<feature type="transmembrane region" description="Helical" evidence="4">
    <location>
        <begin position="122"/>
        <end position="141"/>
    </location>
</feature>
<feature type="transmembrane region" description="Helical" evidence="4">
    <location>
        <begin position="321"/>
        <end position="341"/>
    </location>
</feature>
<feature type="compositionally biased region" description="Basic and acidic residues" evidence="3">
    <location>
        <begin position="19"/>
        <end position="32"/>
    </location>
</feature>
<dbReference type="Pfam" id="PF07690">
    <property type="entry name" value="MFS_1"/>
    <property type="match status" value="1"/>
</dbReference>
<dbReference type="GO" id="GO:0022857">
    <property type="term" value="F:transmembrane transporter activity"/>
    <property type="evidence" value="ECO:0007669"/>
    <property type="project" value="InterPro"/>
</dbReference>
<evidence type="ECO:0000259" key="5">
    <source>
        <dbReference type="PROSITE" id="PS50850"/>
    </source>
</evidence>
<dbReference type="OrthoDB" id="6499973at2759"/>
<accession>M1ZJE6</accession>
<evidence type="ECO:0000256" key="4">
    <source>
        <dbReference type="SAM" id="Phobius"/>
    </source>
</evidence>
<dbReference type="GO" id="GO:0016020">
    <property type="term" value="C:membrane"/>
    <property type="evidence" value="ECO:0007669"/>
    <property type="project" value="UniProtKB-SubCell"/>
</dbReference>
<dbReference type="AlphaFoldDB" id="M1ZJE6"/>
<dbReference type="InParanoid" id="M1ZJE6"/>
<keyword evidence="4" id="KW-1133">Transmembrane helix</keyword>
<dbReference type="EMBL" id="FP929064">
    <property type="protein sequence ID" value="CCT61085.1"/>
    <property type="molecule type" value="Genomic_DNA"/>
</dbReference>
<organism evidence="6 7">
    <name type="scientific">Leptosphaeria maculans (strain JN3 / isolate v23.1.3 / race Av1-4-5-6-7-8)</name>
    <name type="common">Blackleg fungus</name>
    <name type="synonym">Phoma lingam</name>
    <dbReference type="NCBI Taxonomy" id="985895"/>
    <lineage>
        <taxon>Eukaryota</taxon>
        <taxon>Fungi</taxon>
        <taxon>Dikarya</taxon>
        <taxon>Ascomycota</taxon>
        <taxon>Pezizomycotina</taxon>
        <taxon>Dothideomycetes</taxon>
        <taxon>Pleosporomycetidae</taxon>
        <taxon>Pleosporales</taxon>
        <taxon>Pleosporineae</taxon>
        <taxon>Leptosphaeriaceae</taxon>
        <taxon>Plenodomus</taxon>
        <taxon>Plenodomus lingam/Leptosphaeria maculans species complex</taxon>
    </lineage>
</organism>
<feature type="transmembrane region" description="Helical" evidence="4">
    <location>
        <begin position="57"/>
        <end position="84"/>
    </location>
</feature>
<dbReference type="Gene3D" id="1.20.1250.20">
    <property type="entry name" value="MFS general substrate transporter like domains"/>
    <property type="match status" value="2"/>
</dbReference>
<feature type="transmembrane region" description="Helical" evidence="4">
    <location>
        <begin position="182"/>
        <end position="202"/>
    </location>
</feature>
<feature type="transmembrane region" description="Helical" evidence="4">
    <location>
        <begin position="214"/>
        <end position="236"/>
    </location>
</feature>
<proteinExistence type="inferred from homology"/>
<evidence type="ECO:0000256" key="1">
    <source>
        <dbReference type="ARBA" id="ARBA00004141"/>
    </source>
</evidence>
<reference evidence="6 7" key="1">
    <citation type="journal article" date="2011" name="Nat. Commun.">
        <title>Effector diversification within compartments of the Leptosphaeria maculans genome affected by Repeat-Induced Point mutations.</title>
        <authorList>
            <person name="Rouxel T."/>
            <person name="Grandaubert J."/>
            <person name="Hane J.K."/>
            <person name="Hoede C."/>
            <person name="van de Wouw A.P."/>
            <person name="Couloux A."/>
            <person name="Dominguez V."/>
            <person name="Anthouard V."/>
            <person name="Bally P."/>
            <person name="Bourras S."/>
            <person name="Cozijnsen A.J."/>
            <person name="Ciuffetti L.M."/>
            <person name="Degrave A."/>
            <person name="Dilmaghani A."/>
            <person name="Duret L."/>
            <person name="Fudal I."/>
            <person name="Goodwin S.B."/>
            <person name="Gout L."/>
            <person name="Glaser N."/>
            <person name="Linglin J."/>
            <person name="Kema G.H.J."/>
            <person name="Lapalu N."/>
            <person name="Lawrence C.B."/>
            <person name="May K."/>
            <person name="Meyer M."/>
            <person name="Ollivier B."/>
            <person name="Poulain J."/>
            <person name="Schoch C.L."/>
            <person name="Simon A."/>
            <person name="Spatafora J.W."/>
            <person name="Stachowiak A."/>
            <person name="Turgeon B.G."/>
            <person name="Tyler B.M."/>
            <person name="Vincent D."/>
            <person name="Weissenbach J."/>
            <person name="Amselem J."/>
            <person name="Quesneville H."/>
            <person name="Oliver R.P."/>
            <person name="Wincker P."/>
            <person name="Balesdent M.-H."/>
            <person name="Howlett B.J."/>
        </authorList>
    </citation>
    <scope>NUCLEOTIDE SEQUENCE [LARGE SCALE GENOMIC DNA]</scope>
    <source>
        <strain evidence="7">JN3 / isolate v23.1.3 / race Av1-4-5-6-7-8</strain>
    </source>
</reference>
<evidence type="ECO:0000256" key="3">
    <source>
        <dbReference type="SAM" id="MobiDB-lite"/>
    </source>
</evidence>
<dbReference type="InterPro" id="IPR036259">
    <property type="entry name" value="MFS_trans_sf"/>
</dbReference>
<feature type="transmembrane region" description="Helical" evidence="4">
    <location>
        <begin position="411"/>
        <end position="433"/>
    </location>
</feature>
<feature type="transmembrane region" description="Helical" evidence="4">
    <location>
        <begin position="257"/>
        <end position="276"/>
    </location>
</feature>
<dbReference type="Proteomes" id="UP000002668">
    <property type="component" value="Genome"/>
</dbReference>
<keyword evidence="4" id="KW-0472">Membrane</keyword>
<feature type="domain" description="Major facilitator superfamily (MFS) profile" evidence="5">
    <location>
        <begin position="57"/>
        <end position="437"/>
    </location>
</feature>
<name>M1ZJE6_LEPMJ</name>
<protein>
    <recommendedName>
        <fullName evidence="5">Major facilitator superfamily (MFS) profile domain-containing protein</fullName>
    </recommendedName>
</protein>
<evidence type="ECO:0000256" key="2">
    <source>
        <dbReference type="ARBA" id="ARBA00006727"/>
    </source>
</evidence>
<dbReference type="SUPFAM" id="SSF103473">
    <property type="entry name" value="MFS general substrate transporter"/>
    <property type="match status" value="1"/>
</dbReference>
<feature type="transmembrane region" description="Helical" evidence="4">
    <location>
        <begin position="347"/>
        <end position="372"/>
    </location>
</feature>
<feature type="region of interest" description="Disordered" evidence="3">
    <location>
        <begin position="1"/>
        <end position="32"/>
    </location>
</feature>
<sequence length="449" mass="48691">MTSSSNPEKSVFPTSLPSPRHEGTEAEYEREINQMAVTTPSDMSSNDEKPPDGGLKAWLVVASGFFIIMNTWGVFVSFGVFQSYYITMLQRDPSDISWIGSFEIFLLFFLGIPVGRLTDAGYFLPLVISGAFMTIFGTFMTSLCYTYWQLFLAQGVCIGIGNGLLFAPTMAVVSTYFHKKRALAMGIAACGSVTGGLIFPSMARTLLPTIGFGWTMRAIGFIQLGTLTLAIAFIKPRVAPTTSTLLVDWPAFKESEYTLYAIGSFLTYTGAFVPFFYVASYARQIRGLSYEQSLDLLLVLNGVGILGRLIPSFLADRFGMLNVFTLMVFFSSMSIYTWIAVSSTTGLYVWTVFYSLFFGGIQALSPAALASLNSDLSKQGIRMGMNYSVLSFGALIGTPVAGALISGSNGSYTGAQIFAASCLGAGAITFALARECKRRKTAGSLWVKL</sequence>
<comment type="subcellular location">
    <subcellularLocation>
        <location evidence="1">Membrane</location>
        <topology evidence="1">Multi-pass membrane protein</topology>
    </subcellularLocation>
</comment>
<comment type="similarity">
    <text evidence="2">Belongs to the major facilitator superfamily. Monocarboxylate porter (TC 2.A.1.13) family.</text>
</comment>
<feature type="transmembrane region" description="Helical" evidence="4">
    <location>
        <begin position="147"/>
        <end position="170"/>
    </location>
</feature>
<gene>
    <name evidence="6" type="ORF">Lema_P124890.1</name>
</gene>
<evidence type="ECO:0000313" key="7">
    <source>
        <dbReference type="Proteomes" id="UP000002668"/>
    </source>
</evidence>
<dbReference type="PANTHER" id="PTHR11360">
    <property type="entry name" value="MONOCARBOXYLATE TRANSPORTER"/>
    <property type="match status" value="1"/>
</dbReference>
<feature type="transmembrane region" description="Helical" evidence="4">
    <location>
        <begin position="384"/>
        <end position="405"/>
    </location>
</feature>
<dbReference type="InterPro" id="IPR050327">
    <property type="entry name" value="Proton-linked_MCT"/>
</dbReference>
<dbReference type="InterPro" id="IPR011701">
    <property type="entry name" value="MFS"/>
</dbReference>
<dbReference type="PANTHER" id="PTHR11360:SF130">
    <property type="entry name" value="MAJOR FACILITATOR SUPERFAMILY (MFS) PROFILE DOMAIN-CONTAINING PROTEIN-RELATED"/>
    <property type="match status" value="1"/>
</dbReference>
<keyword evidence="4" id="KW-0812">Transmembrane</keyword>
<dbReference type="PROSITE" id="PS50850">
    <property type="entry name" value="MFS"/>
    <property type="match status" value="1"/>
</dbReference>
<feature type="transmembrane region" description="Helical" evidence="4">
    <location>
        <begin position="96"/>
        <end position="115"/>
    </location>
</feature>
<dbReference type="InterPro" id="IPR020846">
    <property type="entry name" value="MFS_dom"/>
</dbReference>
<dbReference type="VEuPathDB" id="FungiDB:Lema_P124890.1"/>
<keyword evidence="7" id="KW-1185">Reference proteome</keyword>
<evidence type="ECO:0000313" key="6">
    <source>
        <dbReference type="EMBL" id="CCT61085.1"/>
    </source>
</evidence>
<feature type="compositionally biased region" description="Polar residues" evidence="3">
    <location>
        <begin position="1"/>
        <end position="17"/>
    </location>
</feature>